<dbReference type="AlphaFoldDB" id="A0A0W0S3K3"/>
<proteinExistence type="predicted"/>
<feature type="compositionally biased region" description="Basic and acidic residues" evidence="1">
    <location>
        <begin position="72"/>
        <end position="96"/>
    </location>
</feature>
<dbReference type="Proteomes" id="UP000054695">
    <property type="component" value="Unassembled WGS sequence"/>
</dbReference>
<evidence type="ECO:0000313" key="2">
    <source>
        <dbReference type="EMBL" id="KTC77721.1"/>
    </source>
</evidence>
<accession>A0A0W0S3K3</accession>
<keyword evidence="3" id="KW-1185">Reference proteome</keyword>
<feature type="compositionally biased region" description="Basic and acidic residues" evidence="1">
    <location>
        <begin position="1"/>
        <end position="10"/>
    </location>
</feature>
<protein>
    <submittedName>
        <fullName evidence="2">Uncharacterized protein</fullName>
    </submittedName>
</protein>
<dbReference type="EMBL" id="LNXU01000001">
    <property type="protein sequence ID" value="KTC77721.1"/>
    <property type="molecule type" value="Genomic_DNA"/>
</dbReference>
<feature type="compositionally biased region" description="Polar residues" evidence="1">
    <location>
        <begin position="239"/>
        <end position="254"/>
    </location>
</feature>
<feature type="region of interest" description="Disordered" evidence="1">
    <location>
        <begin position="232"/>
        <end position="254"/>
    </location>
</feature>
<feature type="compositionally biased region" description="Polar residues" evidence="1">
    <location>
        <begin position="13"/>
        <end position="24"/>
    </location>
</feature>
<gene>
    <name evidence="2" type="ORF">Lboz_0009</name>
</gene>
<name>A0A0W0S3K3_LEGBO</name>
<evidence type="ECO:0000256" key="1">
    <source>
        <dbReference type="SAM" id="MobiDB-lite"/>
    </source>
</evidence>
<sequence>MKNVKEKHLPVSESITTDEPQTSSIKLALQQFKKEAEKKEAAEEAAKVRCRVCFKEIAPKRLCSGHGGGSGDSKDDSATSDKTSEKKASHEADDVLTKPRKGVEAVDDLIDVYDSGALDDNSFDAKIIEELIAREQLLVESDRESMTLTIKLVCEPNSLTKEQRKELKKFMEAIIKDFKKFKEENHLSNDYIHITQDEEGNILSLRISMPTLTLYDAFIQRLANNLVPTAHEKDEATKDQSCTPNPLSMQLQPFPSITREKIEKNEEEQELFNPSPFQIQPW</sequence>
<dbReference type="PATRIC" id="fig|447.4.peg.10"/>
<feature type="region of interest" description="Disordered" evidence="1">
    <location>
        <begin position="61"/>
        <end position="96"/>
    </location>
</feature>
<reference evidence="2 3" key="1">
    <citation type="submission" date="2015-11" db="EMBL/GenBank/DDBJ databases">
        <title>Genomic analysis of 38 Legionella species identifies large and diverse effector repertoires.</title>
        <authorList>
            <person name="Burstein D."/>
            <person name="Amaro F."/>
            <person name="Zusman T."/>
            <person name="Lifshitz Z."/>
            <person name="Cohen O."/>
            <person name="Gilbert J.A."/>
            <person name="Pupko T."/>
            <person name="Shuman H.A."/>
            <person name="Segal G."/>
        </authorList>
    </citation>
    <scope>NUCLEOTIDE SEQUENCE [LARGE SCALE GENOMIC DNA]</scope>
    <source>
        <strain evidence="2 3">WIGA</strain>
    </source>
</reference>
<evidence type="ECO:0000313" key="3">
    <source>
        <dbReference type="Proteomes" id="UP000054695"/>
    </source>
</evidence>
<organism evidence="2 3">
    <name type="scientific">Legionella bozemanae</name>
    <name type="common">Fluoribacter bozemanae</name>
    <dbReference type="NCBI Taxonomy" id="447"/>
    <lineage>
        <taxon>Bacteria</taxon>
        <taxon>Pseudomonadati</taxon>
        <taxon>Pseudomonadota</taxon>
        <taxon>Gammaproteobacteria</taxon>
        <taxon>Legionellales</taxon>
        <taxon>Legionellaceae</taxon>
        <taxon>Legionella</taxon>
    </lineage>
</organism>
<dbReference type="OrthoDB" id="5653938at2"/>
<feature type="region of interest" description="Disordered" evidence="1">
    <location>
        <begin position="1"/>
        <end position="24"/>
    </location>
</feature>
<comment type="caution">
    <text evidence="2">The sequence shown here is derived from an EMBL/GenBank/DDBJ whole genome shotgun (WGS) entry which is preliminary data.</text>
</comment>
<dbReference type="RefSeq" id="WP_058457725.1">
    <property type="nucleotide sequence ID" value="NZ_CAAAIY010000019.1"/>
</dbReference>